<comment type="caution">
    <text evidence="2">The sequence shown here is derived from an EMBL/GenBank/DDBJ whole genome shotgun (WGS) entry which is preliminary data.</text>
</comment>
<keyword evidence="1" id="KW-0472">Membrane</keyword>
<feature type="transmembrane region" description="Helical" evidence="1">
    <location>
        <begin position="89"/>
        <end position="110"/>
    </location>
</feature>
<organism evidence="2 3">
    <name type="scientific">Aureibacter tunicatorum</name>
    <dbReference type="NCBI Taxonomy" id="866807"/>
    <lineage>
        <taxon>Bacteria</taxon>
        <taxon>Pseudomonadati</taxon>
        <taxon>Bacteroidota</taxon>
        <taxon>Cytophagia</taxon>
        <taxon>Cytophagales</taxon>
        <taxon>Persicobacteraceae</taxon>
        <taxon>Aureibacter</taxon>
    </lineage>
</organism>
<proteinExistence type="predicted"/>
<protein>
    <recommendedName>
        <fullName evidence="4">DUF2721 domain-containing protein</fullName>
    </recommendedName>
</protein>
<feature type="transmembrane region" description="Helical" evidence="1">
    <location>
        <begin position="122"/>
        <end position="144"/>
    </location>
</feature>
<name>A0AAE4BUN5_9BACT</name>
<reference evidence="2" key="1">
    <citation type="submission" date="2023-07" db="EMBL/GenBank/DDBJ databases">
        <title>Genomic Encyclopedia of Type Strains, Phase IV (KMG-IV): sequencing the most valuable type-strain genomes for metagenomic binning, comparative biology and taxonomic classification.</title>
        <authorList>
            <person name="Goeker M."/>
        </authorList>
    </citation>
    <scope>NUCLEOTIDE SEQUENCE</scope>
    <source>
        <strain evidence="2">DSM 26174</strain>
    </source>
</reference>
<keyword evidence="3" id="KW-1185">Reference proteome</keyword>
<gene>
    <name evidence="2" type="ORF">HNQ88_004034</name>
</gene>
<evidence type="ECO:0000313" key="2">
    <source>
        <dbReference type="EMBL" id="MDR6240958.1"/>
    </source>
</evidence>
<feature type="transmembrane region" description="Helical" evidence="1">
    <location>
        <begin position="24"/>
        <end position="45"/>
    </location>
</feature>
<evidence type="ECO:0008006" key="4">
    <source>
        <dbReference type="Google" id="ProtNLM"/>
    </source>
</evidence>
<dbReference type="Proteomes" id="UP001185092">
    <property type="component" value="Unassembled WGS sequence"/>
</dbReference>
<keyword evidence="1" id="KW-1133">Transmembrane helix</keyword>
<sequence>MSSNFKYIIDILIENSSTIISDVWGFNITFLGISLTIFTVIYSFIVNKLDELNLNAEEIKKGNNSPIVEIKQNLLENNILSLRRMNRHFIVIILITFVLSIVSFLSKYLYLFSDYYEQRVVVFLLISTFFSSLYIFYMLMKLIFRYSKLMKNL</sequence>
<accession>A0AAE4BUN5</accession>
<evidence type="ECO:0000313" key="3">
    <source>
        <dbReference type="Proteomes" id="UP001185092"/>
    </source>
</evidence>
<keyword evidence="1" id="KW-0812">Transmembrane</keyword>
<dbReference type="EMBL" id="JAVDQD010000006">
    <property type="protein sequence ID" value="MDR6240958.1"/>
    <property type="molecule type" value="Genomic_DNA"/>
</dbReference>
<evidence type="ECO:0000256" key="1">
    <source>
        <dbReference type="SAM" id="Phobius"/>
    </source>
</evidence>
<dbReference type="AlphaFoldDB" id="A0AAE4BUN5"/>